<dbReference type="Pfam" id="PF20154">
    <property type="entry name" value="LNT_N"/>
    <property type="match status" value="1"/>
</dbReference>
<evidence type="ECO:0000256" key="7">
    <source>
        <dbReference type="ARBA" id="ARBA00023136"/>
    </source>
</evidence>
<evidence type="ECO:0000256" key="3">
    <source>
        <dbReference type="ARBA" id="ARBA00022475"/>
    </source>
</evidence>
<dbReference type="InterPro" id="IPR036526">
    <property type="entry name" value="C-N_Hydrolase_sf"/>
</dbReference>
<evidence type="ECO:0000256" key="5">
    <source>
        <dbReference type="ARBA" id="ARBA00022692"/>
    </source>
</evidence>
<feature type="transmembrane region" description="Helical" evidence="9">
    <location>
        <begin position="75"/>
        <end position="95"/>
    </location>
</feature>
<comment type="catalytic activity">
    <reaction evidence="9">
        <text>N-terminal S-1,2-diacyl-sn-glyceryl-L-cysteinyl-[lipoprotein] + a glycerophospholipid = N-acyl-S-1,2-diacyl-sn-glyceryl-L-cysteinyl-[lipoprotein] + a 2-acyl-sn-glycero-3-phospholipid + H(+)</text>
        <dbReference type="Rhea" id="RHEA:48228"/>
        <dbReference type="Rhea" id="RHEA-COMP:14681"/>
        <dbReference type="Rhea" id="RHEA-COMP:14684"/>
        <dbReference type="ChEBI" id="CHEBI:15378"/>
        <dbReference type="ChEBI" id="CHEBI:136912"/>
        <dbReference type="ChEBI" id="CHEBI:140656"/>
        <dbReference type="ChEBI" id="CHEBI:140657"/>
        <dbReference type="ChEBI" id="CHEBI:140660"/>
        <dbReference type="EC" id="2.3.1.269"/>
    </reaction>
</comment>
<dbReference type="PANTHER" id="PTHR38686">
    <property type="entry name" value="APOLIPOPROTEIN N-ACYLTRANSFERASE"/>
    <property type="match status" value="1"/>
</dbReference>
<keyword evidence="4 9" id="KW-0808">Transferase</keyword>
<feature type="transmembrane region" description="Helical" evidence="9">
    <location>
        <begin position="147"/>
        <end position="165"/>
    </location>
</feature>
<dbReference type="RefSeq" id="WP_150083313.1">
    <property type="nucleotide sequence ID" value="NZ_VWRN01000034.1"/>
</dbReference>
<dbReference type="InterPro" id="IPR004563">
    <property type="entry name" value="Apolipo_AcylTrfase"/>
</dbReference>
<dbReference type="GO" id="GO:0005886">
    <property type="term" value="C:plasma membrane"/>
    <property type="evidence" value="ECO:0007669"/>
    <property type="project" value="UniProtKB-SubCell"/>
</dbReference>
<evidence type="ECO:0000256" key="6">
    <source>
        <dbReference type="ARBA" id="ARBA00022989"/>
    </source>
</evidence>
<evidence type="ECO:0000256" key="2">
    <source>
        <dbReference type="ARBA" id="ARBA00010065"/>
    </source>
</evidence>
<dbReference type="InterPro" id="IPR045378">
    <property type="entry name" value="LNT_N"/>
</dbReference>
<evidence type="ECO:0000256" key="1">
    <source>
        <dbReference type="ARBA" id="ARBA00004651"/>
    </source>
</evidence>
<dbReference type="GO" id="GO:0016410">
    <property type="term" value="F:N-acyltransferase activity"/>
    <property type="evidence" value="ECO:0007669"/>
    <property type="project" value="UniProtKB-UniRule"/>
</dbReference>
<evidence type="ECO:0000313" key="11">
    <source>
        <dbReference type="EMBL" id="KAA6123768.1"/>
    </source>
</evidence>
<keyword evidence="8 9" id="KW-0012">Acyltransferase</keyword>
<feature type="transmembrane region" description="Helical" evidence="9">
    <location>
        <begin position="197"/>
        <end position="217"/>
    </location>
</feature>
<comment type="similarity">
    <text evidence="2 9">Belongs to the CN hydrolase family. Apolipoprotein N-acyltransferase subfamily.</text>
</comment>
<dbReference type="PROSITE" id="PS50263">
    <property type="entry name" value="CN_HYDROLASE"/>
    <property type="match status" value="1"/>
</dbReference>
<feature type="transmembrane region" description="Helical" evidence="9">
    <location>
        <begin position="107"/>
        <end position="126"/>
    </location>
</feature>
<sequence length="568" mass="60764">MKRLAQGWNGAAAAELETPLSDTHRRARWGRLLLAGVLGVAHTQAFAPRDWWWLQLLALAGLAALLFDTRRARDAAALGYAFGLGWFLSGIWWLYISMHVYGEMPAWMAALAVLLFSAYLALYPALAAAAWHRATAPRRFDPARRTGWFGLLAAPLAFGAAWGLTEWLRGVIFTGFPWLGSGYAHTDGPLAGYAPLLGVYGIGALAAVCAAWLAALARVARPGSAESPGLPQGERAAAPSATLSATLWARLAVPLGLAAVLGAGWLLAGRAWTEPVGKPLSVRLLQGNVPQDIKFEAAGIARSNALYRDMITAAPADLVVTPETAFPLILQDMPPEIALALRQFSTGTGTALLFGAAGADSPIDFTNSVFGIGPEMQGLYRYDKHHLVPFGEFIPWGFRWFVDMMKMPLGDFRRGGLAQAPLPVRGVMVAPNICYEDLFGEEIARTLRGQPQPANVLVNVTNLAWFGDTIALDQHLQISRMRALETRRPMLRSTNTGMTAVVAPDGSVPARLATFTTGTLSAQVQGTSGLTPYVRVGNVPAVLGCLLVLLVVAWRAPSAQDRGRSGGA</sequence>
<evidence type="ECO:0000259" key="10">
    <source>
        <dbReference type="PROSITE" id="PS50263"/>
    </source>
</evidence>
<dbReference type="Gene3D" id="3.60.110.10">
    <property type="entry name" value="Carbon-nitrogen hydrolase"/>
    <property type="match status" value="1"/>
</dbReference>
<feature type="transmembrane region" description="Helical" evidence="9">
    <location>
        <begin position="29"/>
        <end position="45"/>
    </location>
</feature>
<evidence type="ECO:0000256" key="9">
    <source>
        <dbReference type="HAMAP-Rule" id="MF_01148"/>
    </source>
</evidence>
<protein>
    <recommendedName>
        <fullName evidence="9">Apolipoprotein N-acyltransferase</fullName>
        <shortName evidence="9">ALP N-acyltransferase</shortName>
        <ecNumber evidence="9">2.3.1.269</ecNumber>
    </recommendedName>
</protein>
<organism evidence="11 12">
    <name type="scientific">Cupriavidus cauae</name>
    <dbReference type="NCBI Taxonomy" id="2608999"/>
    <lineage>
        <taxon>Bacteria</taxon>
        <taxon>Pseudomonadati</taxon>
        <taxon>Pseudomonadota</taxon>
        <taxon>Betaproteobacteria</taxon>
        <taxon>Burkholderiales</taxon>
        <taxon>Burkholderiaceae</taxon>
        <taxon>Cupriavidus</taxon>
    </lineage>
</organism>
<gene>
    <name evidence="9 11" type="primary">lnt</name>
    <name evidence="11" type="ORF">F1599_12575</name>
</gene>
<keyword evidence="5 9" id="KW-0812">Transmembrane</keyword>
<keyword evidence="6 9" id="KW-1133">Transmembrane helix</keyword>
<keyword evidence="3 9" id="KW-1003">Cell membrane</keyword>
<dbReference type="SUPFAM" id="SSF56317">
    <property type="entry name" value="Carbon-nitrogen hydrolase"/>
    <property type="match status" value="1"/>
</dbReference>
<reference evidence="11 12" key="1">
    <citation type="submission" date="2019-09" db="EMBL/GenBank/DDBJ databases">
        <title>Isolation of a novel species in the genus Cupriavidus from patients with sepsis using whole genome sequencing.</title>
        <authorList>
            <person name="Kweon O.J."/>
            <person name="Lee M.-K."/>
        </authorList>
    </citation>
    <scope>NUCLEOTIDE SEQUENCE [LARGE SCALE GENOMIC DNA]</scope>
    <source>
        <strain evidence="11 12">MKL-01</strain>
    </source>
</reference>
<dbReference type="GO" id="GO:0042158">
    <property type="term" value="P:lipoprotein biosynthetic process"/>
    <property type="evidence" value="ECO:0007669"/>
    <property type="project" value="UniProtKB-UniRule"/>
</dbReference>
<comment type="function">
    <text evidence="9">Catalyzes the phospholipid dependent N-acylation of the N-terminal cysteine of apolipoprotein, the last step in lipoprotein maturation.</text>
</comment>
<name>A0A5M8AJ40_9BURK</name>
<feature type="transmembrane region" description="Helical" evidence="9">
    <location>
        <begin position="247"/>
        <end position="268"/>
    </location>
</feature>
<keyword evidence="7 9" id="KW-0472">Membrane</keyword>
<dbReference type="EMBL" id="VWRN01000034">
    <property type="protein sequence ID" value="KAA6123768.1"/>
    <property type="molecule type" value="Genomic_DNA"/>
</dbReference>
<comment type="pathway">
    <text evidence="9">Protein modification; lipoprotein biosynthesis (N-acyl transfer).</text>
</comment>
<feature type="transmembrane region" description="Helical" evidence="9">
    <location>
        <begin position="51"/>
        <end position="68"/>
    </location>
</feature>
<dbReference type="UniPathway" id="UPA00666"/>
<accession>A0A5M8AJ40</accession>
<evidence type="ECO:0000256" key="4">
    <source>
        <dbReference type="ARBA" id="ARBA00022679"/>
    </source>
</evidence>
<keyword evidence="12" id="KW-1185">Reference proteome</keyword>
<evidence type="ECO:0000256" key="8">
    <source>
        <dbReference type="ARBA" id="ARBA00023315"/>
    </source>
</evidence>
<evidence type="ECO:0000313" key="12">
    <source>
        <dbReference type="Proteomes" id="UP000324324"/>
    </source>
</evidence>
<dbReference type="Proteomes" id="UP000324324">
    <property type="component" value="Unassembled WGS sequence"/>
</dbReference>
<dbReference type="Pfam" id="PF00795">
    <property type="entry name" value="CN_hydrolase"/>
    <property type="match status" value="1"/>
</dbReference>
<dbReference type="HAMAP" id="MF_01148">
    <property type="entry name" value="Lnt"/>
    <property type="match status" value="1"/>
</dbReference>
<dbReference type="NCBIfam" id="TIGR00546">
    <property type="entry name" value="lnt"/>
    <property type="match status" value="1"/>
</dbReference>
<comment type="caution">
    <text evidence="11">The sequence shown here is derived from an EMBL/GenBank/DDBJ whole genome shotgun (WGS) entry which is preliminary data.</text>
</comment>
<dbReference type="CDD" id="cd07571">
    <property type="entry name" value="ALP_N-acyl_transferase"/>
    <property type="match status" value="1"/>
</dbReference>
<comment type="subcellular location">
    <subcellularLocation>
        <location evidence="1 9">Cell membrane</location>
        <topology evidence="1 9">Multi-pass membrane protein</topology>
    </subcellularLocation>
</comment>
<keyword evidence="11" id="KW-0449">Lipoprotein</keyword>
<dbReference type="AlphaFoldDB" id="A0A5M8AJ40"/>
<dbReference type="EC" id="2.3.1.269" evidence="9"/>
<feature type="domain" description="CN hydrolase" evidence="10">
    <location>
        <begin position="285"/>
        <end position="526"/>
    </location>
</feature>
<dbReference type="InterPro" id="IPR003010">
    <property type="entry name" value="C-N_Hydrolase"/>
</dbReference>
<proteinExistence type="inferred from homology"/>
<dbReference type="PANTHER" id="PTHR38686:SF1">
    <property type="entry name" value="APOLIPOPROTEIN N-ACYLTRANSFERASE"/>
    <property type="match status" value="1"/>
</dbReference>